<evidence type="ECO:0000256" key="7">
    <source>
        <dbReference type="SAM" id="Phobius"/>
    </source>
</evidence>
<evidence type="ECO:0000256" key="1">
    <source>
        <dbReference type="ARBA" id="ARBA00004072"/>
    </source>
</evidence>
<keyword evidence="7" id="KW-0472">Membrane</keyword>
<comment type="subunit">
    <text evidence="3">Part of the 50S ribosomal subunit.</text>
</comment>
<dbReference type="InterPro" id="IPR008991">
    <property type="entry name" value="Translation_prot_SH3-like_sf"/>
</dbReference>
<comment type="similarity">
    <text evidence="2">Belongs to the universal ribosomal protein uL24 family.</text>
</comment>
<proteinExistence type="inferred from homology"/>
<dbReference type="GO" id="GO:0003723">
    <property type="term" value="F:RNA binding"/>
    <property type="evidence" value="ECO:0007669"/>
    <property type="project" value="InterPro"/>
</dbReference>
<dbReference type="HAMAP" id="MF_01326_B">
    <property type="entry name" value="Ribosomal_uL24_B"/>
    <property type="match status" value="1"/>
</dbReference>
<dbReference type="GO" id="GO:1990904">
    <property type="term" value="C:ribonucleoprotein complex"/>
    <property type="evidence" value="ECO:0007669"/>
    <property type="project" value="UniProtKB-KW"/>
</dbReference>
<comment type="function">
    <text evidence="1">One of two assembly initiator proteins, it binds directly to the 5'-end of the 23S rRNA, where it nucleates assembly of the 50S subunit.</text>
</comment>
<keyword evidence="7" id="KW-1133">Transmembrane helix</keyword>
<dbReference type="EMBL" id="HBIV01038581">
    <property type="protein sequence ID" value="CAE0675644.1"/>
    <property type="molecule type" value="Transcribed_RNA"/>
</dbReference>
<dbReference type="NCBIfam" id="TIGR01079">
    <property type="entry name" value="rplX_bact"/>
    <property type="match status" value="1"/>
</dbReference>
<dbReference type="InterPro" id="IPR041988">
    <property type="entry name" value="Ribosomal_uL24_KOW"/>
</dbReference>
<dbReference type="Gene3D" id="2.30.30.30">
    <property type="match status" value="1"/>
</dbReference>
<dbReference type="GO" id="GO:0005840">
    <property type="term" value="C:ribosome"/>
    <property type="evidence" value="ECO:0007669"/>
    <property type="project" value="UniProtKB-KW"/>
</dbReference>
<dbReference type="AlphaFoldDB" id="A0A7S4DX09"/>
<evidence type="ECO:0000256" key="6">
    <source>
        <dbReference type="ARBA" id="ARBA00035282"/>
    </source>
</evidence>
<dbReference type="InterPro" id="IPR014722">
    <property type="entry name" value="Rib_uL2_dom2"/>
</dbReference>
<evidence type="ECO:0000256" key="3">
    <source>
        <dbReference type="ARBA" id="ARBA00011838"/>
    </source>
</evidence>
<dbReference type="Pfam" id="PF17136">
    <property type="entry name" value="ribosomal_L24"/>
    <property type="match status" value="1"/>
</dbReference>
<accession>A0A7S4DX09</accession>
<protein>
    <recommendedName>
        <fullName evidence="6">Large ribosomal subunit protein uL24c</fullName>
    </recommendedName>
</protein>
<keyword evidence="7" id="KW-0812">Transmembrane</keyword>
<dbReference type="CDD" id="cd06089">
    <property type="entry name" value="KOW_RPL26"/>
    <property type="match status" value="1"/>
</dbReference>
<evidence type="ECO:0000259" key="8">
    <source>
        <dbReference type="SMART" id="SM00739"/>
    </source>
</evidence>
<evidence type="ECO:0000256" key="2">
    <source>
        <dbReference type="ARBA" id="ARBA00010618"/>
    </source>
</evidence>
<feature type="domain" description="KOW" evidence="8">
    <location>
        <begin position="78"/>
        <end position="105"/>
    </location>
</feature>
<evidence type="ECO:0000256" key="5">
    <source>
        <dbReference type="ARBA" id="ARBA00023274"/>
    </source>
</evidence>
<evidence type="ECO:0000313" key="9">
    <source>
        <dbReference type="EMBL" id="CAE0675644.1"/>
    </source>
</evidence>
<dbReference type="PANTHER" id="PTHR12903">
    <property type="entry name" value="MITOCHONDRIAL RIBOSOMAL PROTEIN L24"/>
    <property type="match status" value="1"/>
</dbReference>
<reference evidence="9" key="1">
    <citation type="submission" date="2021-01" db="EMBL/GenBank/DDBJ databases">
        <authorList>
            <person name="Corre E."/>
            <person name="Pelletier E."/>
            <person name="Niang G."/>
            <person name="Scheremetjew M."/>
            <person name="Finn R."/>
            <person name="Kale V."/>
            <person name="Holt S."/>
            <person name="Cochrane G."/>
            <person name="Meng A."/>
            <person name="Brown T."/>
            <person name="Cohen L."/>
        </authorList>
    </citation>
    <scope>NUCLEOTIDE SEQUENCE</scope>
    <source>
        <strain evidence="9">CCCM811</strain>
    </source>
</reference>
<dbReference type="InterPro" id="IPR005824">
    <property type="entry name" value="KOW"/>
</dbReference>
<keyword evidence="5" id="KW-0687">Ribonucleoprotein</keyword>
<organism evidence="9">
    <name type="scientific">Lotharella globosa</name>
    <dbReference type="NCBI Taxonomy" id="91324"/>
    <lineage>
        <taxon>Eukaryota</taxon>
        <taxon>Sar</taxon>
        <taxon>Rhizaria</taxon>
        <taxon>Cercozoa</taxon>
        <taxon>Chlorarachniophyceae</taxon>
        <taxon>Lotharella</taxon>
    </lineage>
</organism>
<dbReference type="SMART" id="SM00739">
    <property type="entry name" value="KOW"/>
    <property type="match status" value="1"/>
</dbReference>
<dbReference type="SUPFAM" id="SSF50104">
    <property type="entry name" value="Translation proteins SH3-like domain"/>
    <property type="match status" value="1"/>
</dbReference>
<dbReference type="InterPro" id="IPR057264">
    <property type="entry name" value="Ribosomal_uL24_C"/>
</dbReference>
<evidence type="ECO:0000256" key="4">
    <source>
        <dbReference type="ARBA" id="ARBA00022980"/>
    </source>
</evidence>
<name>A0A7S4DX09_9EUKA</name>
<sequence length="162" mass="18337">MAAHRDPWTIASLALNIVLAMAMLFSLYASSESQGDLSMMPKTIQPATQATPFTTAVNFHRRFKFQPRRKPNPPRKWPMKVGDKVVVIAGSDKGKESEITKVYRKTGYVMCKEVNMKTKHQRGQEEGETGSIIQIEHPIHHSNLKVTERSVYQKPVKTEETA</sequence>
<keyword evidence="4" id="KW-0689">Ribosomal protein</keyword>
<dbReference type="GO" id="GO:0003735">
    <property type="term" value="F:structural constituent of ribosome"/>
    <property type="evidence" value="ECO:0007669"/>
    <property type="project" value="InterPro"/>
</dbReference>
<gene>
    <name evidence="9" type="ORF">LGLO00237_LOCUS27421</name>
</gene>
<dbReference type="GO" id="GO:0006412">
    <property type="term" value="P:translation"/>
    <property type="evidence" value="ECO:0007669"/>
    <property type="project" value="InterPro"/>
</dbReference>
<feature type="transmembrane region" description="Helical" evidence="7">
    <location>
        <begin position="7"/>
        <end position="29"/>
    </location>
</feature>
<dbReference type="InterPro" id="IPR003256">
    <property type="entry name" value="Ribosomal_uL24"/>
</dbReference>